<gene>
    <name evidence="1" type="ORF">EHQ23_13670</name>
    <name evidence="2" type="ORF">EHQ26_01100</name>
</gene>
<evidence type="ECO:0000313" key="2">
    <source>
        <dbReference type="EMBL" id="TGK94574.1"/>
    </source>
</evidence>
<dbReference type="RefSeq" id="WP_135748201.1">
    <property type="nucleotide sequence ID" value="NZ_RQFL01000007.1"/>
</dbReference>
<reference evidence="2" key="1">
    <citation type="submission" date="2018-10" db="EMBL/GenBank/DDBJ databases">
        <authorList>
            <person name="Vincent A.T."/>
            <person name="Schiettekatte O."/>
            <person name="Bourhy P."/>
            <person name="Veyrier F.J."/>
            <person name="Picardeau M."/>
        </authorList>
    </citation>
    <scope>NUCLEOTIDE SEQUENCE</scope>
    <source>
        <strain evidence="2">201800281</strain>
    </source>
</reference>
<name>A0A4R9IRC2_9LEPT</name>
<evidence type="ECO:0000313" key="1">
    <source>
        <dbReference type="EMBL" id="TGK85678.1"/>
    </source>
</evidence>
<sequence>MNFKMPEDFRKAYRKELENYHVSLKEKNFVQAWHFLERAHVIGQYHPISHTGIHFRMLVFGIRALDGKEIFGQMIRVLFGWIGSLFNRIPVGNTGGVSVPIFASMPIPDDLKSLLKDADTDRIGLAGLKTK</sequence>
<dbReference type="EMBL" id="RQFM01000022">
    <property type="protein sequence ID" value="TGK85678.1"/>
    <property type="molecule type" value="Genomic_DNA"/>
</dbReference>
<dbReference type="Proteomes" id="UP000297918">
    <property type="component" value="Unassembled WGS sequence"/>
</dbReference>
<accession>A0A4R9IRC2</accession>
<protein>
    <submittedName>
        <fullName evidence="1">DUF3703 domain-containing protein</fullName>
    </submittedName>
</protein>
<dbReference type="AlphaFoldDB" id="A0A4R9IRC2"/>
<dbReference type="InterPro" id="IPR022172">
    <property type="entry name" value="DUF3703"/>
</dbReference>
<dbReference type="Proteomes" id="UP000297394">
    <property type="component" value="Unassembled WGS sequence"/>
</dbReference>
<evidence type="ECO:0000313" key="3">
    <source>
        <dbReference type="Proteomes" id="UP000297394"/>
    </source>
</evidence>
<dbReference type="OrthoDB" id="330101at2"/>
<comment type="caution">
    <text evidence="1">The sequence shown here is derived from an EMBL/GenBank/DDBJ whole genome shotgun (WGS) entry which is preliminary data.</text>
</comment>
<keyword evidence="4" id="KW-1185">Reference proteome</keyword>
<proteinExistence type="predicted"/>
<dbReference type="Pfam" id="PF12487">
    <property type="entry name" value="DUF3703"/>
    <property type="match status" value="1"/>
</dbReference>
<organism evidence="1 3">
    <name type="scientific">Leptospira bourretii</name>
    <dbReference type="NCBI Taxonomy" id="2484962"/>
    <lineage>
        <taxon>Bacteria</taxon>
        <taxon>Pseudomonadati</taxon>
        <taxon>Spirochaetota</taxon>
        <taxon>Spirochaetia</taxon>
        <taxon>Leptospirales</taxon>
        <taxon>Leptospiraceae</taxon>
        <taxon>Leptospira</taxon>
    </lineage>
</organism>
<evidence type="ECO:0000313" key="4">
    <source>
        <dbReference type="Proteomes" id="UP000297918"/>
    </source>
</evidence>
<reference evidence="3 4" key="2">
    <citation type="journal article" date="2019" name="PLoS Negl. Trop. Dis.">
        <title>Revisiting the worldwide diversity of Leptospira species in the environment.</title>
        <authorList>
            <person name="Vincent A.T."/>
            <person name="Schiettekatte O."/>
            <person name="Bourhy P."/>
            <person name="Veyrier F.J."/>
            <person name="Picardeau M."/>
        </authorList>
    </citation>
    <scope>NUCLEOTIDE SEQUENCE [LARGE SCALE GENOMIC DNA]</scope>
    <source>
        <strain evidence="1 3">201800280</strain>
        <strain evidence="4">201800281</strain>
    </source>
</reference>
<dbReference type="EMBL" id="RQFL01000007">
    <property type="protein sequence ID" value="TGK94574.1"/>
    <property type="molecule type" value="Genomic_DNA"/>
</dbReference>